<reference evidence="3" key="2">
    <citation type="submission" date="2021-01" db="UniProtKB">
        <authorList>
            <consortium name="EnsemblPlants"/>
        </authorList>
    </citation>
    <scope>IDENTIFICATION</scope>
</reference>
<dbReference type="PANTHER" id="PTHR33287:SF2">
    <property type="entry name" value="TRANSMEMBRANE PROTEIN"/>
    <property type="match status" value="1"/>
</dbReference>
<dbReference type="PANTHER" id="PTHR33287">
    <property type="entry name" value="OS03G0453550 PROTEIN"/>
    <property type="match status" value="1"/>
</dbReference>
<feature type="transmembrane region" description="Helical" evidence="2">
    <location>
        <begin position="141"/>
        <end position="161"/>
    </location>
</feature>
<dbReference type="AlphaFoldDB" id="A0A7N2MNX5"/>
<dbReference type="EMBL" id="LRBV02000010">
    <property type="status" value="NOT_ANNOTATED_CDS"/>
    <property type="molecule type" value="Genomic_DNA"/>
</dbReference>
<proteinExistence type="predicted"/>
<evidence type="ECO:0000313" key="3">
    <source>
        <dbReference type="EnsemblPlants" id="QL10p009756:mrna"/>
    </source>
</evidence>
<evidence type="ECO:0000313" key="4">
    <source>
        <dbReference type="Proteomes" id="UP000594261"/>
    </source>
</evidence>
<sequence length="287" mass="33255">MDERARRSTIAIDERARRSTIAMDERARRSTIAIDERARRSRSSIDERRARSSIAIVDRRETSALVCARRSRRSIDDRDRPPRRSSARCDRRTSGAIVDRAARRRDPLMNINKELERLVTQKVELSAVIEKIDTRLSNHQLFTFILVNFFFVFQAVILTIICTDAETLKPPYGWFLFAISILAALLNLFALIITAIKYVETKGNRELFEFRLNKVNRKIFKLDFNYEDECDIEKPVGYGERQLKRSIFLAVYMIFLLGFAVVVLVSYCWKFLPPAPHASPARPAPPK</sequence>
<feature type="compositionally biased region" description="Basic and acidic residues" evidence="1">
    <location>
        <begin position="73"/>
        <end position="93"/>
    </location>
</feature>
<keyword evidence="2" id="KW-1133">Transmembrane helix</keyword>
<dbReference type="Gramene" id="QL10p009756:mrna">
    <property type="protein sequence ID" value="QL10p009756:mrna"/>
    <property type="gene ID" value="QL10p009756"/>
</dbReference>
<keyword evidence="2" id="KW-0812">Transmembrane</keyword>
<feature type="transmembrane region" description="Helical" evidence="2">
    <location>
        <begin position="247"/>
        <end position="272"/>
    </location>
</feature>
<organism evidence="3 4">
    <name type="scientific">Quercus lobata</name>
    <name type="common">Valley oak</name>
    <dbReference type="NCBI Taxonomy" id="97700"/>
    <lineage>
        <taxon>Eukaryota</taxon>
        <taxon>Viridiplantae</taxon>
        <taxon>Streptophyta</taxon>
        <taxon>Embryophyta</taxon>
        <taxon>Tracheophyta</taxon>
        <taxon>Spermatophyta</taxon>
        <taxon>Magnoliopsida</taxon>
        <taxon>eudicotyledons</taxon>
        <taxon>Gunneridae</taxon>
        <taxon>Pentapetalae</taxon>
        <taxon>rosids</taxon>
        <taxon>fabids</taxon>
        <taxon>Fagales</taxon>
        <taxon>Fagaceae</taxon>
        <taxon>Quercus</taxon>
    </lineage>
</organism>
<dbReference type="EnsemblPlants" id="QL10p009756:mrna">
    <property type="protein sequence ID" value="QL10p009756:mrna"/>
    <property type="gene ID" value="QL10p009756"/>
</dbReference>
<feature type="transmembrane region" description="Helical" evidence="2">
    <location>
        <begin position="173"/>
        <end position="196"/>
    </location>
</feature>
<evidence type="ECO:0000256" key="2">
    <source>
        <dbReference type="SAM" id="Phobius"/>
    </source>
</evidence>
<name>A0A7N2MNX5_QUELO</name>
<keyword evidence="4" id="KW-1185">Reference proteome</keyword>
<evidence type="ECO:0000256" key="1">
    <source>
        <dbReference type="SAM" id="MobiDB-lite"/>
    </source>
</evidence>
<dbReference type="InParanoid" id="A0A7N2MNX5"/>
<keyword evidence="2" id="KW-0472">Membrane</keyword>
<reference evidence="3 4" key="1">
    <citation type="journal article" date="2016" name="G3 (Bethesda)">
        <title>First Draft Assembly and Annotation of the Genome of a California Endemic Oak Quercus lobata Nee (Fagaceae).</title>
        <authorList>
            <person name="Sork V.L."/>
            <person name="Fitz-Gibbon S.T."/>
            <person name="Puiu D."/>
            <person name="Crepeau M."/>
            <person name="Gugger P.F."/>
            <person name="Sherman R."/>
            <person name="Stevens K."/>
            <person name="Langley C.H."/>
            <person name="Pellegrini M."/>
            <person name="Salzberg S.L."/>
        </authorList>
    </citation>
    <scope>NUCLEOTIDE SEQUENCE [LARGE SCALE GENOMIC DNA]</scope>
    <source>
        <strain evidence="3 4">cv. SW786</strain>
    </source>
</reference>
<dbReference type="Proteomes" id="UP000594261">
    <property type="component" value="Chromosome 10"/>
</dbReference>
<accession>A0A7N2MNX5</accession>
<feature type="region of interest" description="Disordered" evidence="1">
    <location>
        <begin position="71"/>
        <end position="94"/>
    </location>
</feature>
<protein>
    <submittedName>
        <fullName evidence="3">Uncharacterized protein</fullName>
    </submittedName>
</protein>